<dbReference type="Gene3D" id="3.80.10.10">
    <property type="entry name" value="Ribonuclease Inhibitor"/>
    <property type="match status" value="1"/>
</dbReference>
<keyword evidence="3" id="KW-0067">ATP-binding</keyword>
<dbReference type="OrthoDB" id="1898799at2759"/>
<organism evidence="6 7">
    <name type="scientific">Cinnamomum micranthum f. kanehirae</name>
    <dbReference type="NCBI Taxonomy" id="337451"/>
    <lineage>
        <taxon>Eukaryota</taxon>
        <taxon>Viridiplantae</taxon>
        <taxon>Streptophyta</taxon>
        <taxon>Embryophyta</taxon>
        <taxon>Tracheophyta</taxon>
        <taxon>Spermatophyta</taxon>
        <taxon>Magnoliopsida</taxon>
        <taxon>Magnoliidae</taxon>
        <taxon>Laurales</taxon>
        <taxon>Lauraceae</taxon>
        <taxon>Cinnamomum</taxon>
    </lineage>
</organism>
<dbReference type="Proteomes" id="UP000283530">
    <property type="component" value="Unassembled WGS sequence"/>
</dbReference>
<reference evidence="6 7" key="1">
    <citation type="journal article" date="2019" name="Nat. Plants">
        <title>Stout camphor tree genome fills gaps in understanding of flowering plant genome evolution.</title>
        <authorList>
            <person name="Chaw S.M."/>
            <person name="Liu Y.C."/>
            <person name="Wu Y.W."/>
            <person name="Wang H.Y."/>
            <person name="Lin C.I."/>
            <person name="Wu C.S."/>
            <person name="Ke H.M."/>
            <person name="Chang L.Y."/>
            <person name="Hsu C.Y."/>
            <person name="Yang H.T."/>
            <person name="Sudianto E."/>
            <person name="Hsu M.H."/>
            <person name="Wu K.P."/>
            <person name="Wang L.N."/>
            <person name="Leebens-Mack J.H."/>
            <person name="Tsai I.J."/>
        </authorList>
    </citation>
    <scope>NUCLEOTIDE SEQUENCE [LARGE SCALE GENOMIC DNA]</scope>
    <source>
        <strain evidence="7">cv. Chaw 1501</strain>
        <tissue evidence="6">Young leaves</tissue>
    </source>
</reference>
<dbReference type="InterPro" id="IPR002182">
    <property type="entry name" value="NB-ARC"/>
</dbReference>
<dbReference type="PANTHER" id="PTHR33463">
    <property type="entry name" value="NB-ARC DOMAIN-CONTAINING PROTEIN-RELATED"/>
    <property type="match status" value="1"/>
</dbReference>
<protein>
    <submittedName>
        <fullName evidence="6">Putative disease resistance protein</fullName>
    </submittedName>
</protein>
<dbReference type="GO" id="GO:0005524">
    <property type="term" value="F:ATP binding"/>
    <property type="evidence" value="ECO:0007669"/>
    <property type="project" value="UniProtKB-KW"/>
</dbReference>
<dbReference type="FunFam" id="3.40.50.300:FF:001091">
    <property type="entry name" value="Probable disease resistance protein At1g61300"/>
    <property type="match status" value="1"/>
</dbReference>
<dbReference type="Gene3D" id="1.10.8.430">
    <property type="entry name" value="Helical domain of apoptotic protease-activating factors"/>
    <property type="match status" value="1"/>
</dbReference>
<evidence type="ECO:0000256" key="1">
    <source>
        <dbReference type="ARBA" id="ARBA00008894"/>
    </source>
</evidence>
<dbReference type="InterPro" id="IPR050905">
    <property type="entry name" value="Plant_NBS-LRR"/>
</dbReference>
<dbReference type="InterPro" id="IPR057135">
    <property type="entry name" value="At4g27190-like_LRR"/>
</dbReference>
<dbReference type="SUPFAM" id="SSF52540">
    <property type="entry name" value="P-loop containing nucleoside triphosphate hydrolases"/>
    <property type="match status" value="1"/>
</dbReference>
<dbReference type="Gene3D" id="3.40.50.300">
    <property type="entry name" value="P-loop containing nucleotide triphosphate hydrolases"/>
    <property type="match status" value="1"/>
</dbReference>
<accession>A0A3S3MT99</accession>
<feature type="domain" description="AAA+ ATPase" evidence="5">
    <location>
        <begin position="165"/>
        <end position="302"/>
    </location>
</feature>
<keyword evidence="2" id="KW-0611">Plant defense</keyword>
<proteinExistence type="inferred from homology"/>
<dbReference type="InterPro" id="IPR042197">
    <property type="entry name" value="Apaf_helical"/>
</dbReference>
<dbReference type="InterPro" id="IPR027417">
    <property type="entry name" value="P-loop_NTPase"/>
</dbReference>
<dbReference type="GO" id="GO:0006952">
    <property type="term" value="P:defense response"/>
    <property type="evidence" value="ECO:0007669"/>
    <property type="project" value="UniProtKB-KW"/>
</dbReference>
<keyword evidence="7" id="KW-1185">Reference proteome</keyword>
<dbReference type="SUPFAM" id="SSF52058">
    <property type="entry name" value="L domain-like"/>
    <property type="match status" value="1"/>
</dbReference>
<dbReference type="InterPro" id="IPR003593">
    <property type="entry name" value="AAA+_ATPase"/>
</dbReference>
<dbReference type="PANTHER" id="PTHR33463:SF218">
    <property type="entry name" value="DISEASE RESISTANCE PROTEIN RPS2-LIKE"/>
    <property type="match status" value="1"/>
</dbReference>
<dbReference type="EMBL" id="QPKB01000007">
    <property type="protein sequence ID" value="RWR89361.1"/>
    <property type="molecule type" value="Genomic_DNA"/>
</dbReference>
<evidence type="ECO:0000256" key="4">
    <source>
        <dbReference type="SAM" id="Coils"/>
    </source>
</evidence>
<evidence type="ECO:0000313" key="6">
    <source>
        <dbReference type="EMBL" id="RWR89361.1"/>
    </source>
</evidence>
<dbReference type="SMART" id="SM00382">
    <property type="entry name" value="AAA"/>
    <property type="match status" value="1"/>
</dbReference>
<dbReference type="GO" id="GO:0043531">
    <property type="term" value="F:ADP binding"/>
    <property type="evidence" value="ECO:0007669"/>
    <property type="project" value="InterPro"/>
</dbReference>
<keyword evidence="4" id="KW-0175">Coiled coil</keyword>
<evidence type="ECO:0000313" key="7">
    <source>
        <dbReference type="Proteomes" id="UP000283530"/>
    </source>
</evidence>
<dbReference type="InterPro" id="IPR032675">
    <property type="entry name" value="LRR_dom_sf"/>
</dbReference>
<name>A0A3S3MT99_9MAGN</name>
<gene>
    <name evidence="6" type="ORF">CKAN_01841500</name>
</gene>
<sequence length="1009" mass="114206">MRIFGIVTEVGNCMWFLMTHGIWYLIQYSKNIQNLRNEAETLRRRRDKIQKFIDEAKGQLEEPTDEVVGWLKEVDEVEREVDMLENEASQLNGWFCSWTSCYWLSKKAVVEVNRVKKVYEKGIFSRVSCKPPLPSVELMHTDFVDSFMSVKSAMKHIMEALHDENIKLLGVYGMGGVGKSALMKRLHNELDKIKLFDKVIMVTVSKDINLKRIQDEMAVGLGYKPVENETEAIRANRLRKRLEMEKSVLIILDDVWSETETGGLGVPFRSDHKGCKIILTTRLESVCRQVGTDQKVNLQVLSKEDSWNLFRMKAGNIADSPTLQPIAKEIADSCGGLPLAIVTIASYLKVEDDEIVWKDALSALRNPTANEVEDLLPSVIKSLRLSYDHLGGEGMKLFFLFWCLFPKDQGIKVFDLIQYGTGERLLKMDGSFEDAIKRGEGFVNKLLGSSLLLQNERGEVALHDMVRNMAIVIASWEHGFFVRTGVGLYEWPEEDLSGHQRISLMNNRITTLENQPKCPRLLTLLLSGNESLEKISNNFFGQMKAIVVLDLSGTHIQQLPSSVSSLKNLRTLCLDGCFLLKDISAVSGLAKLEILRLKWCQIEKLTGGWGNLKLLDLSYNHTLKRVAPKVISSLCSLEELNMEGSFANWEVTGEGGGSNADFSEVASLSRLTVLHVDVNNKKCPSRDYSGSFRKLKRFSICLGGDSFSTDASGRLFLRYAVIPLPDWIKVLVSKTEEMCISDCQNLKDLFQLYSGGLTFDNPSSVVEDKAVQNALRRLKSLRIEYCGQLTDTLINPHLMQQMCNLEALKLLNCGELIHIFDIEELAQRGPPDALLSRLTELVFTDLHSMKSIWKGKNVPVGSFDSLRVLKIGGCHCLKYVFTSKMVQHLVKLERLEIFMCNELEEIVCMDSGNNQMMTVDKGVLPLIKIIHISHLSKLTDIYEGRMTFDWPLLEEMLVVGTPNLKRLPLGFQSAPNLKEFLGGDQEWFDKLEWEDESIKSRLQRIMTPA</sequence>
<comment type="caution">
    <text evidence="6">The sequence shown here is derived from an EMBL/GenBank/DDBJ whole genome shotgun (WGS) entry which is preliminary data.</text>
</comment>
<feature type="coiled-coil region" evidence="4">
    <location>
        <begin position="25"/>
        <end position="94"/>
    </location>
</feature>
<comment type="similarity">
    <text evidence="1">Belongs to the disease resistance NB-LRR family.</text>
</comment>
<evidence type="ECO:0000259" key="5">
    <source>
        <dbReference type="SMART" id="SM00382"/>
    </source>
</evidence>
<keyword evidence="3" id="KW-0547">Nucleotide-binding</keyword>
<evidence type="ECO:0000256" key="2">
    <source>
        <dbReference type="ARBA" id="ARBA00022821"/>
    </source>
</evidence>
<dbReference type="AlphaFoldDB" id="A0A3S3MT99"/>
<dbReference type="PRINTS" id="PR00364">
    <property type="entry name" value="DISEASERSIST"/>
</dbReference>
<dbReference type="Pfam" id="PF00931">
    <property type="entry name" value="NB-ARC"/>
    <property type="match status" value="1"/>
</dbReference>
<dbReference type="STRING" id="337451.A0A3S3MT99"/>
<evidence type="ECO:0000256" key="3">
    <source>
        <dbReference type="ARBA" id="ARBA00022840"/>
    </source>
</evidence>
<dbReference type="Pfam" id="PF23247">
    <property type="entry name" value="LRR_RPS2"/>
    <property type="match status" value="1"/>
</dbReference>